<dbReference type="Proteomes" id="UP000796880">
    <property type="component" value="Unassembled WGS sequence"/>
</dbReference>
<keyword evidence="3" id="KW-1185">Reference proteome</keyword>
<keyword evidence="1" id="KW-0472">Membrane</keyword>
<keyword evidence="1" id="KW-0812">Transmembrane</keyword>
<dbReference type="AlphaFoldDB" id="A0A8K0HP47"/>
<gene>
    <name evidence="2" type="ORF">FNV43_RR00729</name>
</gene>
<reference evidence="2" key="1">
    <citation type="submission" date="2020-03" db="EMBL/GenBank/DDBJ databases">
        <title>A high-quality chromosome-level genome assembly of a woody plant with both climbing and erect habits, Rhamnella rubrinervis.</title>
        <authorList>
            <person name="Lu Z."/>
            <person name="Yang Y."/>
            <person name="Zhu X."/>
            <person name="Sun Y."/>
        </authorList>
    </citation>
    <scope>NUCLEOTIDE SEQUENCE</scope>
    <source>
        <strain evidence="2">BYM</strain>
        <tissue evidence="2">Leaf</tissue>
    </source>
</reference>
<accession>A0A8K0HP47</accession>
<protein>
    <submittedName>
        <fullName evidence="2">Uncharacterized protein</fullName>
    </submittedName>
</protein>
<comment type="caution">
    <text evidence="2">The sequence shown here is derived from an EMBL/GenBank/DDBJ whole genome shotgun (WGS) entry which is preliminary data.</text>
</comment>
<sequence>MKEVVVMTKEFRQGRSRKIGLFPSLKYMWLKSLPELERFCRGYKNDMEYLLNLNELVIRGCGKLTTFISNSTDEEPQENLVSRQPLFHDQKMVQYGDQEEFLSNLVMLEIRGWNLGTKLDSNDHVQVDYGVHDKYNTMNIEQRKEDGGDDKFFHSLTVGADDPQARNLCKPSSMIIHILRLRSSPYSLSLPWQWNPHSPRLRLHNRPDRMSPYCRSVTFVIGFVLLPLVMGLVLHGTSREADTLTN</sequence>
<evidence type="ECO:0000313" key="2">
    <source>
        <dbReference type="EMBL" id="KAF3456086.1"/>
    </source>
</evidence>
<proteinExistence type="predicted"/>
<name>A0A8K0HP47_9ROSA</name>
<keyword evidence="1" id="KW-1133">Transmembrane helix</keyword>
<evidence type="ECO:0000256" key="1">
    <source>
        <dbReference type="SAM" id="Phobius"/>
    </source>
</evidence>
<evidence type="ECO:0000313" key="3">
    <source>
        <dbReference type="Proteomes" id="UP000796880"/>
    </source>
</evidence>
<organism evidence="2 3">
    <name type="scientific">Rhamnella rubrinervis</name>
    <dbReference type="NCBI Taxonomy" id="2594499"/>
    <lineage>
        <taxon>Eukaryota</taxon>
        <taxon>Viridiplantae</taxon>
        <taxon>Streptophyta</taxon>
        <taxon>Embryophyta</taxon>
        <taxon>Tracheophyta</taxon>
        <taxon>Spermatophyta</taxon>
        <taxon>Magnoliopsida</taxon>
        <taxon>eudicotyledons</taxon>
        <taxon>Gunneridae</taxon>
        <taxon>Pentapetalae</taxon>
        <taxon>rosids</taxon>
        <taxon>fabids</taxon>
        <taxon>Rosales</taxon>
        <taxon>Rhamnaceae</taxon>
        <taxon>rhamnoid group</taxon>
        <taxon>Rhamneae</taxon>
        <taxon>Rhamnella</taxon>
    </lineage>
</organism>
<feature type="transmembrane region" description="Helical" evidence="1">
    <location>
        <begin position="213"/>
        <end position="234"/>
    </location>
</feature>
<dbReference type="EMBL" id="VOIH02000001">
    <property type="protein sequence ID" value="KAF3456086.1"/>
    <property type="molecule type" value="Genomic_DNA"/>
</dbReference>